<dbReference type="InterPro" id="IPR003718">
    <property type="entry name" value="OsmC/Ohr_fam"/>
</dbReference>
<dbReference type="PANTHER" id="PTHR42830:SF1">
    <property type="entry name" value="OSMOTICALLY INDUCIBLE FAMILY PROTEIN"/>
    <property type="match status" value="1"/>
</dbReference>
<proteinExistence type="predicted"/>
<dbReference type="GO" id="GO:0006979">
    <property type="term" value="P:response to oxidative stress"/>
    <property type="evidence" value="ECO:0007669"/>
    <property type="project" value="InterPro"/>
</dbReference>
<dbReference type="Proteomes" id="UP001165092">
    <property type="component" value="Unassembled WGS sequence"/>
</dbReference>
<dbReference type="InterPro" id="IPR019904">
    <property type="entry name" value="Peroxiredoxin_OsmC"/>
</dbReference>
<evidence type="ECO:0000313" key="2">
    <source>
        <dbReference type="Proteomes" id="UP001165092"/>
    </source>
</evidence>
<dbReference type="SUPFAM" id="SSF82784">
    <property type="entry name" value="OsmC-like"/>
    <property type="match status" value="1"/>
</dbReference>
<dbReference type="PANTHER" id="PTHR42830">
    <property type="entry name" value="OSMOTICALLY INDUCIBLE FAMILY PROTEIN"/>
    <property type="match status" value="1"/>
</dbReference>
<dbReference type="RefSeq" id="WP_285757392.1">
    <property type="nucleotide sequence ID" value="NZ_BSQG01000001.1"/>
</dbReference>
<reference evidence="1" key="1">
    <citation type="submission" date="2023-02" db="EMBL/GenBank/DDBJ databases">
        <title>Nocardiopsis ansamitocini NBRC 112285.</title>
        <authorList>
            <person name="Ichikawa N."/>
            <person name="Sato H."/>
            <person name="Tonouchi N."/>
        </authorList>
    </citation>
    <scope>NUCLEOTIDE SEQUENCE</scope>
    <source>
        <strain evidence="1">NBRC 112285</strain>
    </source>
</reference>
<protein>
    <submittedName>
        <fullName evidence="1">Peroxiredoxin</fullName>
    </submittedName>
</protein>
<dbReference type="InterPro" id="IPR052707">
    <property type="entry name" value="OsmC_Ohr_Peroxiredoxin"/>
</dbReference>
<gene>
    <name evidence="1" type="ORF">Nans01_08980</name>
</gene>
<sequence length="141" mass="14470">MPIVSTAHTQWEGSLTEGKGTVSFDSSGLPDQPINWKARAESHGGLTSPEELIGAAHSSCFSMALSHALSQGGTPPTRVTTQAEVTFQPGEGIKGIHLTVRAQVPGLSADDFAKAAENAKTGCPVSQALSGTTITLDAALD</sequence>
<dbReference type="Pfam" id="PF02566">
    <property type="entry name" value="OsmC"/>
    <property type="match status" value="1"/>
</dbReference>
<dbReference type="GO" id="GO:0004601">
    <property type="term" value="F:peroxidase activity"/>
    <property type="evidence" value="ECO:0007669"/>
    <property type="project" value="InterPro"/>
</dbReference>
<organism evidence="1 2">
    <name type="scientific">Nocardiopsis ansamitocini</name>
    <dbReference type="NCBI Taxonomy" id="1670832"/>
    <lineage>
        <taxon>Bacteria</taxon>
        <taxon>Bacillati</taxon>
        <taxon>Actinomycetota</taxon>
        <taxon>Actinomycetes</taxon>
        <taxon>Streptosporangiales</taxon>
        <taxon>Nocardiopsidaceae</taxon>
        <taxon>Nocardiopsis</taxon>
    </lineage>
</organism>
<dbReference type="Gene3D" id="3.30.300.20">
    <property type="match status" value="1"/>
</dbReference>
<dbReference type="InterPro" id="IPR036102">
    <property type="entry name" value="OsmC/Ohrsf"/>
</dbReference>
<dbReference type="InterPro" id="IPR015946">
    <property type="entry name" value="KH_dom-like_a/b"/>
</dbReference>
<comment type="caution">
    <text evidence="1">The sequence shown here is derived from an EMBL/GenBank/DDBJ whole genome shotgun (WGS) entry which is preliminary data.</text>
</comment>
<name>A0A9W6UHA4_9ACTN</name>
<evidence type="ECO:0000313" key="1">
    <source>
        <dbReference type="EMBL" id="GLU46547.1"/>
    </source>
</evidence>
<dbReference type="EMBL" id="BSQG01000001">
    <property type="protein sequence ID" value="GLU46547.1"/>
    <property type="molecule type" value="Genomic_DNA"/>
</dbReference>
<dbReference type="AlphaFoldDB" id="A0A9W6UHA4"/>
<keyword evidence="2" id="KW-1185">Reference proteome</keyword>
<dbReference type="NCBIfam" id="TIGR03562">
    <property type="entry name" value="osmo_induc_OsmC"/>
    <property type="match status" value="1"/>
</dbReference>
<accession>A0A9W6UHA4</accession>